<dbReference type="GO" id="GO:0005975">
    <property type="term" value="P:carbohydrate metabolic process"/>
    <property type="evidence" value="ECO:0007669"/>
    <property type="project" value="InterPro"/>
</dbReference>
<reference evidence="5" key="1">
    <citation type="submission" date="2022-10" db="EMBL/GenBank/DDBJ databases">
        <title>Genome assembly of Pristionchus species.</title>
        <authorList>
            <person name="Yoshida K."/>
            <person name="Sommer R.J."/>
        </authorList>
    </citation>
    <scope>NUCLEOTIDE SEQUENCE [LARGE SCALE GENOMIC DNA]</scope>
    <source>
        <strain evidence="5">RS5460</strain>
    </source>
</reference>
<dbReference type="GO" id="GO:0004558">
    <property type="term" value="F:alpha-1,4-glucosidase activity"/>
    <property type="evidence" value="ECO:0007669"/>
    <property type="project" value="TreeGrafter"/>
</dbReference>
<evidence type="ECO:0000256" key="1">
    <source>
        <dbReference type="ARBA" id="ARBA00007806"/>
    </source>
</evidence>
<evidence type="ECO:0000313" key="5">
    <source>
        <dbReference type="Proteomes" id="UP001328107"/>
    </source>
</evidence>
<organism evidence="4 5">
    <name type="scientific">Pristionchus mayeri</name>
    <dbReference type="NCBI Taxonomy" id="1317129"/>
    <lineage>
        <taxon>Eukaryota</taxon>
        <taxon>Metazoa</taxon>
        <taxon>Ecdysozoa</taxon>
        <taxon>Nematoda</taxon>
        <taxon>Chromadorea</taxon>
        <taxon>Rhabditida</taxon>
        <taxon>Rhabditina</taxon>
        <taxon>Diplogasteromorpha</taxon>
        <taxon>Diplogasteroidea</taxon>
        <taxon>Neodiplogasteridae</taxon>
        <taxon>Pristionchus</taxon>
    </lineage>
</organism>
<dbReference type="InterPro" id="IPR017853">
    <property type="entry name" value="GH"/>
</dbReference>
<dbReference type="InterPro" id="IPR000322">
    <property type="entry name" value="Glyco_hydro_31_TIM"/>
</dbReference>
<evidence type="ECO:0000256" key="2">
    <source>
        <dbReference type="RuleBase" id="RU361185"/>
    </source>
</evidence>
<comment type="similarity">
    <text evidence="1 2">Belongs to the glycosyl hydrolase 31 family.</text>
</comment>
<protein>
    <recommendedName>
        <fullName evidence="3">Glycoside hydrolase family 31 TIM barrel domain-containing protein</fullName>
    </recommendedName>
</protein>
<keyword evidence="2" id="KW-0378">Hydrolase</keyword>
<accession>A0AAN5I527</accession>
<keyword evidence="2" id="KW-0326">Glycosidase</keyword>
<dbReference type="EMBL" id="BTRK01000005">
    <property type="protein sequence ID" value="GMR51809.1"/>
    <property type="molecule type" value="Genomic_DNA"/>
</dbReference>
<name>A0AAN5I527_9BILA</name>
<dbReference type="SUPFAM" id="SSF51445">
    <property type="entry name" value="(Trans)glycosidases"/>
    <property type="match status" value="1"/>
</dbReference>
<dbReference type="PANTHER" id="PTHR22762:SF133">
    <property type="entry name" value="P-TYPE DOMAIN-CONTAINING PROTEIN"/>
    <property type="match status" value="1"/>
</dbReference>
<dbReference type="Gene3D" id="3.20.20.80">
    <property type="entry name" value="Glycosidases"/>
    <property type="match status" value="1"/>
</dbReference>
<dbReference type="AlphaFoldDB" id="A0AAN5I527"/>
<dbReference type="Proteomes" id="UP001328107">
    <property type="component" value="Unassembled WGS sequence"/>
</dbReference>
<evidence type="ECO:0000313" key="4">
    <source>
        <dbReference type="EMBL" id="GMR51809.1"/>
    </source>
</evidence>
<evidence type="ECO:0000259" key="3">
    <source>
        <dbReference type="Pfam" id="PF01055"/>
    </source>
</evidence>
<dbReference type="Pfam" id="PF01055">
    <property type="entry name" value="Glyco_hydro_31_2nd"/>
    <property type="match status" value="1"/>
</dbReference>
<keyword evidence="5" id="KW-1185">Reference proteome</keyword>
<proteinExistence type="inferred from homology"/>
<gene>
    <name evidence="4" type="ORF">PMAYCL1PPCAC_22004</name>
</gene>
<comment type="caution">
    <text evidence="4">The sequence shown here is derived from an EMBL/GenBank/DDBJ whole genome shotgun (WGS) entry which is preliminary data.</text>
</comment>
<dbReference type="PANTHER" id="PTHR22762">
    <property type="entry name" value="ALPHA-GLUCOSIDASE"/>
    <property type="match status" value="1"/>
</dbReference>
<feature type="domain" description="Glycoside hydrolase family 31 TIM barrel" evidence="3">
    <location>
        <begin position="2"/>
        <end position="328"/>
    </location>
</feature>
<sequence length="328" mass="37526">MMPPYWALGYQLSRYGYANLEDMKTRVEAVRNYSIPFDVAYADIEYMDRNKDFIIGAEWTGFGDYVKQLHDWGLHNILMWDPAIQVDYDAFQRALDSNISFIEWERADEVQHEIQDQYPLVKDTKILLSVVWPDRHIAFPDFLDPQANTEQWWTDEFKRLHDQVSFDGAWIDMNEPAAFGTNEQHPFYFDNPDHPNIQPLSCPLTGPDAEWDAPPYKTQAVYNFGDDACLATKTVCMRAMSVRGSERQYNVHSLYGLSEARITTNAVRATTGKRGVVISRSTFPSAGHFTGHWLGDNSPTWGDLRSAVIGAMEFNFFGIPYVGSDVCG</sequence>